<evidence type="ECO:0008006" key="3">
    <source>
        <dbReference type="Google" id="ProtNLM"/>
    </source>
</evidence>
<dbReference type="InterPro" id="IPR011009">
    <property type="entry name" value="Kinase-like_dom_sf"/>
</dbReference>
<proteinExistence type="predicted"/>
<dbReference type="Proteomes" id="UP000327118">
    <property type="component" value="Unassembled WGS sequence"/>
</dbReference>
<evidence type="ECO:0000313" key="1">
    <source>
        <dbReference type="EMBL" id="KAE8356783.1"/>
    </source>
</evidence>
<dbReference type="SUPFAM" id="SSF56112">
    <property type="entry name" value="Protein kinase-like (PK-like)"/>
    <property type="match status" value="1"/>
</dbReference>
<sequence length="286" mass="32522">MDTPEPFPYKKGHKLRILSHITPAPTPVTRNCCRNGPARREERKQLTPLQRCIKNPPLPGNPGSHSADLEILDALKLGDYHNAQVFIAEMHETGAPNQKKKVVVKAYDPLYFDDLNGYLDPFRCVDKQYTHEAHAYNLLADLQGNLIPTFHGSFSLELPVPGGAMRIVRLIVVEYIPGLSMQQAHPADYSVCRRQQMMKWVVDFESRAFERDIVLTDLCPRNVMLPDPSEWLDRRIVFLDFGGAIFGRRLDGPVSVPLNLLLGVYISPLVRWTPSMAHPFGDWIDW</sequence>
<keyword evidence="2" id="KW-1185">Reference proteome</keyword>
<organism evidence="1 2">
    <name type="scientific">Aspergillus coremiiformis</name>
    <dbReference type="NCBI Taxonomy" id="138285"/>
    <lineage>
        <taxon>Eukaryota</taxon>
        <taxon>Fungi</taxon>
        <taxon>Dikarya</taxon>
        <taxon>Ascomycota</taxon>
        <taxon>Pezizomycotina</taxon>
        <taxon>Eurotiomycetes</taxon>
        <taxon>Eurotiomycetidae</taxon>
        <taxon>Eurotiales</taxon>
        <taxon>Aspergillaceae</taxon>
        <taxon>Aspergillus</taxon>
        <taxon>Aspergillus subgen. Circumdati</taxon>
    </lineage>
</organism>
<accession>A0A5N6ZHV2</accession>
<dbReference type="EMBL" id="ML739035">
    <property type="protein sequence ID" value="KAE8356783.1"/>
    <property type="molecule type" value="Genomic_DNA"/>
</dbReference>
<dbReference type="OrthoDB" id="4267316at2759"/>
<dbReference type="AlphaFoldDB" id="A0A5N6ZHV2"/>
<reference evidence="2" key="1">
    <citation type="submission" date="2019-04" db="EMBL/GenBank/DDBJ databases">
        <title>Friends and foes A comparative genomics studyof 23 Aspergillus species from section Flavi.</title>
        <authorList>
            <consortium name="DOE Joint Genome Institute"/>
            <person name="Kjaerbolling I."/>
            <person name="Vesth T."/>
            <person name="Frisvad J.C."/>
            <person name="Nybo J.L."/>
            <person name="Theobald S."/>
            <person name="Kildgaard S."/>
            <person name="Isbrandt T."/>
            <person name="Kuo A."/>
            <person name="Sato A."/>
            <person name="Lyhne E.K."/>
            <person name="Kogle M.E."/>
            <person name="Wiebenga A."/>
            <person name="Kun R.S."/>
            <person name="Lubbers R.J."/>
            <person name="Makela M.R."/>
            <person name="Barry K."/>
            <person name="Chovatia M."/>
            <person name="Clum A."/>
            <person name="Daum C."/>
            <person name="Haridas S."/>
            <person name="He G."/>
            <person name="LaButti K."/>
            <person name="Lipzen A."/>
            <person name="Mondo S."/>
            <person name="Riley R."/>
            <person name="Salamov A."/>
            <person name="Simmons B.A."/>
            <person name="Magnuson J.K."/>
            <person name="Henrissat B."/>
            <person name="Mortensen U.H."/>
            <person name="Larsen T.O."/>
            <person name="Devries R.P."/>
            <person name="Grigoriev I.V."/>
            <person name="Machida M."/>
            <person name="Baker S.E."/>
            <person name="Andersen M.R."/>
        </authorList>
    </citation>
    <scope>NUCLEOTIDE SEQUENCE [LARGE SCALE GENOMIC DNA]</scope>
    <source>
        <strain evidence="2">CBS 553.77</strain>
    </source>
</reference>
<name>A0A5N6ZHV2_9EURO</name>
<evidence type="ECO:0000313" key="2">
    <source>
        <dbReference type="Proteomes" id="UP000327118"/>
    </source>
</evidence>
<gene>
    <name evidence="1" type="ORF">BDV28DRAFT_163784</name>
</gene>
<protein>
    <recommendedName>
        <fullName evidence="3">Protein kinase domain-containing protein</fullName>
    </recommendedName>
</protein>